<feature type="non-terminal residue" evidence="2">
    <location>
        <position position="1"/>
    </location>
</feature>
<dbReference type="InterPro" id="IPR013783">
    <property type="entry name" value="Ig-like_fold"/>
</dbReference>
<feature type="domain" description="FlgD/Vpr Ig-like" evidence="1">
    <location>
        <begin position="808"/>
        <end position="860"/>
    </location>
</feature>
<dbReference type="InterPro" id="IPR026444">
    <property type="entry name" value="Secre_tail"/>
</dbReference>
<name>A0A235BW41_UNCW3</name>
<proteinExistence type="predicted"/>
<dbReference type="InterPro" id="IPR025965">
    <property type="entry name" value="FlgD/Vpr_Ig-like"/>
</dbReference>
<gene>
    <name evidence="2" type="ORF">CH333_03485</name>
</gene>
<dbReference type="AlphaFoldDB" id="A0A235BW41"/>
<reference evidence="2 3" key="1">
    <citation type="submission" date="2017-07" db="EMBL/GenBank/DDBJ databases">
        <title>Recovery of genomes from metagenomes via a dereplication, aggregation, and scoring strategy.</title>
        <authorList>
            <person name="Sieber C.M."/>
            <person name="Probst A.J."/>
            <person name="Sharrar A."/>
            <person name="Thomas B.C."/>
            <person name="Hess M."/>
            <person name="Tringe S.G."/>
            <person name="Banfield J.F."/>
        </authorList>
    </citation>
    <scope>NUCLEOTIDE SEQUENCE [LARGE SCALE GENOMIC DNA]</scope>
    <source>
        <strain evidence="2">JGI_Cruoil_03_44_89</strain>
    </source>
</reference>
<evidence type="ECO:0000313" key="3">
    <source>
        <dbReference type="Proteomes" id="UP000215215"/>
    </source>
</evidence>
<dbReference type="Gene3D" id="2.60.40.10">
    <property type="entry name" value="Immunoglobulins"/>
    <property type="match status" value="1"/>
</dbReference>
<dbReference type="EMBL" id="NOZQ01000068">
    <property type="protein sequence ID" value="OYD16414.1"/>
    <property type="molecule type" value="Genomic_DNA"/>
</dbReference>
<comment type="caution">
    <text evidence="2">The sequence shown here is derived from an EMBL/GenBank/DDBJ whole genome shotgun (WGS) entry which is preliminary data.</text>
</comment>
<evidence type="ECO:0000313" key="2">
    <source>
        <dbReference type="EMBL" id="OYD16414.1"/>
    </source>
</evidence>
<dbReference type="Pfam" id="PF13860">
    <property type="entry name" value="FlgD_ig"/>
    <property type="match status" value="1"/>
</dbReference>
<accession>A0A235BW41</accession>
<dbReference type="Gene3D" id="2.60.40.4070">
    <property type="match status" value="1"/>
</dbReference>
<protein>
    <recommendedName>
        <fullName evidence="1">FlgD/Vpr Ig-like domain-containing protein</fullName>
    </recommendedName>
</protein>
<evidence type="ECO:0000259" key="1">
    <source>
        <dbReference type="Pfam" id="PF13860"/>
    </source>
</evidence>
<dbReference type="Proteomes" id="UP000215215">
    <property type="component" value="Unassembled WGS sequence"/>
</dbReference>
<organism evidence="2 3">
    <name type="scientific">candidate division WOR-3 bacterium JGI_Cruoil_03_44_89</name>
    <dbReference type="NCBI Taxonomy" id="1973748"/>
    <lineage>
        <taxon>Bacteria</taxon>
        <taxon>Bacteria division WOR-3</taxon>
    </lineage>
</organism>
<sequence>IRGPFPIGFDFPYYWYTVNEFYFSTNGAISFSDNTLYHVWPSMGYTTELPSPTRPNDILVPLGGDFIFGSAGGGSAYYWTNDTDTSIISWIAVPEWNADSGYHGSHTFQIILTREDSCIVFQYGPQTGTFMCGTADDPKTAIGIENSSGMVGLQYLWDNSPQENMYEEGLAVKFIPPVTGSPVRDVSVIETTAPGNRAIFLLPGDTLRPWLKIKNLGNQLVGHFYAYCKVVNHTQTTVYLDSVVVTDIAPGEIDSISMPSSWVPENTGIFATSGYVVVEGDMAPANDVIVVETPVTGVPGVLSYDDGICENAWAYTYAGNGWANKFTPPRYPVRVTEINYFIYGASFPDPGGNDLIVWVLDDDGEDGAPGTILFGDTLLGTVIRGAWNDIDLGGAGVIIEDGSFYVAAVQYADYPYCPAISCDENIPYSRQAWSYLGSTGAWEPDPTQLHDWMINAHIEIPPGLDAELVSINSPGDIVGAGSQITPQVTVGNAGLTTISFDAHLLIDSLGSTIYDEALAVNDLEPSGTRDIDFPTWTPGGEGNTYTITACVDLAGDDNSSNDTLFATTIVAGGDYLVWDPDPNHSSGPIIDSILEDLGYAGYYTEELSNLYGFLEQYFSIFICCGQFPNKHVLLNGSAEADSIVHYTENGGRLYLEGGDVWYIDPEQEGGYDFRPLFGVTGGGDGPSTLTLVTGENGTITEGMSFTYSGESRYSNYVEPAQATMALKNQSDNYIGHYYNSGAYITFGFSAELEGLDDCGGVSTRRQLLQNIMTLFETGVEENHGDINEFSVLWAPNIFSGKAVLSYQIPRKSRISVNIYDISGRLVKKFTIYDLRSTNNEIVWDGKDERGLDVASGIYLYHFETKGYSRHGKLILVR</sequence>
<dbReference type="NCBIfam" id="TIGR04183">
    <property type="entry name" value="Por_Secre_tail"/>
    <property type="match status" value="1"/>
</dbReference>